<dbReference type="PANTHER" id="PTHR48053">
    <property type="entry name" value="LEUCINE RICH REPEAT FAMILY PROTEIN, EXPRESSED"/>
    <property type="match status" value="1"/>
</dbReference>
<evidence type="ECO:0000256" key="8">
    <source>
        <dbReference type="ARBA" id="ARBA00022692"/>
    </source>
</evidence>
<dbReference type="Gene3D" id="3.80.10.10">
    <property type="entry name" value="Ribonuclease Inhibitor"/>
    <property type="match status" value="4"/>
</dbReference>
<protein>
    <recommendedName>
        <fullName evidence="3">non-specific serine/threonine protein kinase</fullName>
        <ecNumber evidence="3">2.7.11.1</ecNumber>
    </recommendedName>
</protein>
<keyword evidence="4" id="KW-1003">Cell membrane</keyword>
<evidence type="ECO:0000313" key="23">
    <source>
        <dbReference type="EMBL" id="KAG0477123.1"/>
    </source>
</evidence>
<evidence type="ECO:0000256" key="1">
    <source>
        <dbReference type="ARBA" id="ARBA00004162"/>
    </source>
</evidence>
<evidence type="ECO:0000256" key="12">
    <source>
        <dbReference type="ARBA" id="ARBA00022777"/>
    </source>
</evidence>
<keyword evidence="11" id="KW-0547">Nucleotide-binding</keyword>
<dbReference type="InterPro" id="IPR013210">
    <property type="entry name" value="LRR_N_plant-typ"/>
</dbReference>
<evidence type="ECO:0000256" key="13">
    <source>
        <dbReference type="ARBA" id="ARBA00022840"/>
    </source>
</evidence>
<dbReference type="InterPro" id="IPR003591">
    <property type="entry name" value="Leu-rich_rpt_typical-subtyp"/>
</dbReference>
<comment type="caution">
    <text evidence="23">The sequence shown here is derived from an EMBL/GenBank/DDBJ whole genome shotgun (WGS) entry which is preliminary data.</text>
</comment>
<dbReference type="EC" id="2.7.11.1" evidence="3"/>
<evidence type="ECO:0000256" key="5">
    <source>
        <dbReference type="ARBA" id="ARBA00022527"/>
    </source>
</evidence>
<comment type="catalytic activity">
    <reaction evidence="19">
        <text>L-seryl-[protein] + ATP = O-phospho-L-seryl-[protein] + ADP + H(+)</text>
        <dbReference type="Rhea" id="RHEA:17989"/>
        <dbReference type="Rhea" id="RHEA-COMP:9863"/>
        <dbReference type="Rhea" id="RHEA-COMP:11604"/>
        <dbReference type="ChEBI" id="CHEBI:15378"/>
        <dbReference type="ChEBI" id="CHEBI:29999"/>
        <dbReference type="ChEBI" id="CHEBI:30616"/>
        <dbReference type="ChEBI" id="CHEBI:83421"/>
        <dbReference type="ChEBI" id="CHEBI:456216"/>
        <dbReference type="EC" id="2.7.11.1"/>
    </reaction>
</comment>
<evidence type="ECO:0000256" key="2">
    <source>
        <dbReference type="ARBA" id="ARBA00009592"/>
    </source>
</evidence>
<comment type="subcellular location">
    <subcellularLocation>
        <location evidence="1">Cell membrane</location>
        <topology evidence="1">Single-pass membrane protein</topology>
    </subcellularLocation>
</comment>
<dbReference type="InterPro" id="IPR032675">
    <property type="entry name" value="LRR_dom_sf"/>
</dbReference>
<organism evidence="23 24">
    <name type="scientific">Vanilla planifolia</name>
    <name type="common">Vanilla</name>
    <dbReference type="NCBI Taxonomy" id="51239"/>
    <lineage>
        <taxon>Eukaryota</taxon>
        <taxon>Viridiplantae</taxon>
        <taxon>Streptophyta</taxon>
        <taxon>Embryophyta</taxon>
        <taxon>Tracheophyta</taxon>
        <taxon>Spermatophyta</taxon>
        <taxon>Magnoliopsida</taxon>
        <taxon>Liliopsida</taxon>
        <taxon>Asparagales</taxon>
        <taxon>Orchidaceae</taxon>
        <taxon>Vanilloideae</taxon>
        <taxon>Vanilleae</taxon>
        <taxon>Vanilla</taxon>
    </lineage>
</organism>
<dbReference type="GO" id="GO:0005524">
    <property type="term" value="F:ATP binding"/>
    <property type="evidence" value="ECO:0007669"/>
    <property type="project" value="UniProtKB-KW"/>
</dbReference>
<evidence type="ECO:0000256" key="15">
    <source>
        <dbReference type="ARBA" id="ARBA00023136"/>
    </source>
</evidence>
<feature type="domain" description="Leucine-rich repeat-containing N-terminal plant-type" evidence="21">
    <location>
        <begin position="32"/>
        <end position="71"/>
    </location>
</feature>
<name>A0A835QZ94_VANPL</name>
<feature type="signal peptide" evidence="20">
    <location>
        <begin position="1"/>
        <end position="26"/>
    </location>
</feature>
<keyword evidence="14" id="KW-1133">Transmembrane helix</keyword>
<evidence type="ECO:0000256" key="19">
    <source>
        <dbReference type="ARBA" id="ARBA00048679"/>
    </source>
</evidence>
<dbReference type="AlphaFoldDB" id="A0A835QZ94"/>
<dbReference type="Proteomes" id="UP000636800">
    <property type="component" value="Chromosome 6"/>
</dbReference>
<evidence type="ECO:0000256" key="14">
    <source>
        <dbReference type="ARBA" id="ARBA00022989"/>
    </source>
</evidence>
<dbReference type="SMART" id="SM00369">
    <property type="entry name" value="LRR_TYP"/>
    <property type="match status" value="8"/>
</dbReference>
<keyword evidence="9 20" id="KW-0732">Signal</keyword>
<evidence type="ECO:0000256" key="7">
    <source>
        <dbReference type="ARBA" id="ARBA00022679"/>
    </source>
</evidence>
<keyword evidence="5" id="KW-0723">Serine/threonine-protein kinase</keyword>
<comment type="similarity">
    <text evidence="2">Belongs to the RLP family.</text>
</comment>
<keyword evidence="7" id="KW-0808">Transferase</keyword>
<accession>A0A835QZ94</accession>
<dbReference type="PROSITE" id="PS51257">
    <property type="entry name" value="PROKAR_LIPOPROTEIN"/>
    <property type="match status" value="1"/>
</dbReference>
<dbReference type="SUPFAM" id="SSF52058">
    <property type="entry name" value="L domain-like"/>
    <property type="match status" value="3"/>
</dbReference>
<dbReference type="FunFam" id="3.80.10.10:FF:000095">
    <property type="entry name" value="LRR receptor-like serine/threonine-protein kinase GSO1"/>
    <property type="match status" value="2"/>
</dbReference>
<keyword evidence="16" id="KW-0675">Receptor</keyword>
<dbReference type="Pfam" id="PF13855">
    <property type="entry name" value="LRR_8"/>
    <property type="match status" value="2"/>
</dbReference>
<keyword evidence="10" id="KW-0677">Repeat</keyword>
<evidence type="ECO:0000259" key="22">
    <source>
        <dbReference type="Pfam" id="PF23598"/>
    </source>
</evidence>
<dbReference type="Pfam" id="PF08263">
    <property type="entry name" value="LRRNT_2"/>
    <property type="match status" value="1"/>
</dbReference>
<keyword evidence="17" id="KW-0325">Glycoprotein</keyword>
<feature type="chain" id="PRO_5032966747" description="non-specific serine/threonine protein kinase" evidence="20">
    <location>
        <begin position="27"/>
        <end position="793"/>
    </location>
</feature>
<dbReference type="InterPro" id="IPR001611">
    <property type="entry name" value="Leu-rich_rpt"/>
</dbReference>
<dbReference type="Pfam" id="PF00560">
    <property type="entry name" value="LRR_1"/>
    <property type="match status" value="6"/>
</dbReference>
<dbReference type="GO" id="GO:0005886">
    <property type="term" value="C:plasma membrane"/>
    <property type="evidence" value="ECO:0007669"/>
    <property type="project" value="UniProtKB-SubCell"/>
</dbReference>
<evidence type="ECO:0000256" key="6">
    <source>
        <dbReference type="ARBA" id="ARBA00022614"/>
    </source>
</evidence>
<dbReference type="InterPro" id="IPR055414">
    <property type="entry name" value="LRR_R13L4/SHOC2-like"/>
</dbReference>
<gene>
    <name evidence="23" type="ORF">HPP92_013964</name>
</gene>
<keyword evidence="13" id="KW-0067">ATP-binding</keyword>
<comment type="catalytic activity">
    <reaction evidence="18">
        <text>L-threonyl-[protein] + ATP = O-phospho-L-threonyl-[protein] + ADP + H(+)</text>
        <dbReference type="Rhea" id="RHEA:46608"/>
        <dbReference type="Rhea" id="RHEA-COMP:11060"/>
        <dbReference type="Rhea" id="RHEA-COMP:11605"/>
        <dbReference type="ChEBI" id="CHEBI:15378"/>
        <dbReference type="ChEBI" id="CHEBI:30013"/>
        <dbReference type="ChEBI" id="CHEBI:30616"/>
        <dbReference type="ChEBI" id="CHEBI:61977"/>
        <dbReference type="ChEBI" id="CHEBI:456216"/>
        <dbReference type="EC" id="2.7.11.1"/>
    </reaction>
</comment>
<evidence type="ECO:0000256" key="18">
    <source>
        <dbReference type="ARBA" id="ARBA00047899"/>
    </source>
</evidence>
<evidence type="ECO:0000256" key="16">
    <source>
        <dbReference type="ARBA" id="ARBA00023170"/>
    </source>
</evidence>
<dbReference type="PRINTS" id="PR00019">
    <property type="entry name" value="LEURICHRPT"/>
</dbReference>
<reference evidence="23 24" key="1">
    <citation type="journal article" date="2020" name="Nat. Food">
        <title>A phased Vanilla planifolia genome enables genetic improvement of flavour and production.</title>
        <authorList>
            <person name="Hasing T."/>
            <person name="Tang H."/>
            <person name="Brym M."/>
            <person name="Khazi F."/>
            <person name="Huang T."/>
            <person name="Chambers A.H."/>
        </authorList>
    </citation>
    <scope>NUCLEOTIDE SEQUENCE [LARGE SCALE GENOMIC DNA]</scope>
    <source>
        <tissue evidence="23">Leaf</tissue>
    </source>
</reference>
<dbReference type="PANTHER" id="PTHR48053:SF164">
    <property type="entry name" value="LEUCINE-RICH REPEAT-CONTAINING N-TERMINAL PLANT-TYPE DOMAIN-CONTAINING PROTEIN"/>
    <property type="match status" value="1"/>
</dbReference>
<evidence type="ECO:0000256" key="10">
    <source>
        <dbReference type="ARBA" id="ARBA00022737"/>
    </source>
</evidence>
<proteinExistence type="inferred from homology"/>
<evidence type="ECO:0000256" key="3">
    <source>
        <dbReference type="ARBA" id="ARBA00012513"/>
    </source>
</evidence>
<keyword evidence="8" id="KW-0812">Transmembrane</keyword>
<dbReference type="InterPro" id="IPR051716">
    <property type="entry name" value="Plant_RL_S/T_kinase"/>
</dbReference>
<evidence type="ECO:0000256" key="20">
    <source>
        <dbReference type="SAM" id="SignalP"/>
    </source>
</evidence>
<dbReference type="SMART" id="SM00365">
    <property type="entry name" value="LRR_SD22"/>
    <property type="match status" value="5"/>
</dbReference>
<evidence type="ECO:0000256" key="4">
    <source>
        <dbReference type="ARBA" id="ARBA00022475"/>
    </source>
</evidence>
<keyword evidence="24" id="KW-1185">Reference proteome</keyword>
<dbReference type="FunFam" id="3.80.10.10:FF:000111">
    <property type="entry name" value="LRR receptor-like serine/threonine-protein kinase ERECTA"/>
    <property type="match status" value="1"/>
</dbReference>
<dbReference type="EMBL" id="JADCNL010000006">
    <property type="protein sequence ID" value="KAG0477123.1"/>
    <property type="molecule type" value="Genomic_DNA"/>
</dbReference>
<evidence type="ECO:0000256" key="11">
    <source>
        <dbReference type="ARBA" id="ARBA00022741"/>
    </source>
</evidence>
<keyword evidence="15" id="KW-0472">Membrane</keyword>
<keyword evidence="6" id="KW-0433">Leucine-rich repeat</keyword>
<dbReference type="OrthoDB" id="674604at2759"/>
<evidence type="ECO:0000256" key="17">
    <source>
        <dbReference type="ARBA" id="ARBA00023180"/>
    </source>
</evidence>
<dbReference type="Pfam" id="PF23598">
    <property type="entry name" value="LRR_14"/>
    <property type="match status" value="1"/>
</dbReference>
<dbReference type="GO" id="GO:0004674">
    <property type="term" value="F:protein serine/threonine kinase activity"/>
    <property type="evidence" value="ECO:0007669"/>
    <property type="project" value="UniProtKB-KW"/>
</dbReference>
<evidence type="ECO:0000256" key="9">
    <source>
        <dbReference type="ARBA" id="ARBA00022729"/>
    </source>
</evidence>
<sequence length="793" mass="86763">MDSSRRGAIWFFFLLPHLYLISSSLSCLPDHEKALLRFKSKLLDNPQVSWRSGFQKWNSSSDCCNLEGVTCRGLHLSSDSPKSVVELRVGALAQGFSVADLSPIFEIRTLIRLDASYCVLHGGIPKKGLSRLSQLEHLDMSGNHLNDSIPLQIYNLTKLKQLDLSDNSLSGRLSSNIGNLRKLEVLNLENNALSGSIPPEIGKLFNLLILSLAYNGLTGAIPSSLSNLTELQKLDLSSNSLSSIIPVTIGAWQNVSELYLQRNSLSGSIPASIGKLRNLKSLHLSENFLTGFVPSSLFELKKLTALYIGNNRLSWNDSVAISPRCFFSELSLQSSGMAGEIPWWLSGQKKLQLLDLRDNELSGSIPPWLAYLGVPTLLFGRNMLTGVLPPSLFSSQLVVIDFSGNELGGELPKNIGNASSLEMLVLSGNSFHGPLPETISNLSLLWMLDLANNFFSGDILPAFKSGPSHLDLSGNHFSGPFPMSMPNANLNSLEFLDLHDNNITGALPLYLAELPSLRIVSLRGNSIAGSIPVPLSKLQHLQFLDLSCNHLTGQIPSELGSLPYLQFTHNNESYYNDFFASDSSEYYNEHLTLNWKGTIIYIRTIKINLYLSLDLSNNQLSGQIPPSLGNLRALKSLNFSFNNLTGEIPDSLGKLKVVESLSLAHNMLSGEIPRSFEELGELTTLDLSSNKLVGNIPAGGQMSTMTNPDSYANNDRLCGFQIAVDCETAAPTEDPLGSGDDWEEDQTWFSWEAMLVGYSFGFVVAVVIVSFTKVPNPWLTFQGSGRSSRALAA</sequence>
<evidence type="ECO:0000259" key="21">
    <source>
        <dbReference type="Pfam" id="PF08263"/>
    </source>
</evidence>
<keyword evidence="12" id="KW-0418">Kinase</keyword>
<feature type="domain" description="Disease resistance R13L4/SHOC-2-like LRR" evidence="22">
    <location>
        <begin position="105"/>
        <end position="237"/>
    </location>
</feature>
<evidence type="ECO:0000313" key="24">
    <source>
        <dbReference type="Proteomes" id="UP000636800"/>
    </source>
</evidence>